<evidence type="ECO:0000256" key="1">
    <source>
        <dbReference type="SAM" id="MobiDB-lite"/>
    </source>
</evidence>
<dbReference type="EMBL" id="CP109495">
    <property type="protein sequence ID" value="WUX53452.1"/>
    <property type="molecule type" value="Genomic_DNA"/>
</dbReference>
<accession>A0ABZ2A422</accession>
<sequence length="271" mass="29226">MTPNEVGALLAYLGRLDPRLIRTDTGEARDQIAQWHHLLGDVPLDTAHGWDTRLVAREHILNSPYPILPADIARRWNAHRRDRLQRHTDPTPTADPDDQAAWTAELARTRRAVATGSAEPAQHRAITSGRARPDLEARLREIGSCIPPAVRTQLATYRPTRAAREAAIAQGRPDALGVRCDWCHAPEGQPCRSRRVGPDGGTRGNAPRTTPHPSRLESAAAQHAHQPATASGRTRPSSTSSRPAPNGPGTDEAVTRQPSAGTANSSIGKAA</sequence>
<feature type="region of interest" description="Disordered" evidence="1">
    <location>
        <begin position="110"/>
        <end position="132"/>
    </location>
</feature>
<dbReference type="Proteomes" id="UP001432209">
    <property type="component" value="Chromosome"/>
</dbReference>
<dbReference type="Pfam" id="PF24623">
    <property type="entry name" value="Phage_zn_bind_8"/>
    <property type="match status" value="1"/>
</dbReference>
<keyword evidence="4" id="KW-1185">Reference proteome</keyword>
<gene>
    <name evidence="3" type="ORF">OG442_18920</name>
</gene>
<organism evidence="3 4">
    <name type="scientific">Streptomyces niveus</name>
    <name type="common">Streptomyces spheroides</name>
    <dbReference type="NCBI Taxonomy" id="193462"/>
    <lineage>
        <taxon>Bacteria</taxon>
        <taxon>Bacillati</taxon>
        <taxon>Actinomycetota</taxon>
        <taxon>Actinomycetes</taxon>
        <taxon>Kitasatosporales</taxon>
        <taxon>Streptomycetaceae</taxon>
        <taxon>Streptomyces</taxon>
    </lineage>
</organism>
<reference evidence="3" key="1">
    <citation type="submission" date="2022-10" db="EMBL/GenBank/DDBJ databases">
        <title>The complete genomes of actinobacterial strains from the NBC collection.</title>
        <authorList>
            <person name="Joergensen T.S."/>
            <person name="Alvarez Arevalo M."/>
            <person name="Sterndorff E.B."/>
            <person name="Faurdal D."/>
            <person name="Vuksanovic O."/>
            <person name="Mourched A.-S."/>
            <person name="Charusanti P."/>
            <person name="Shaw S."/>
            <person name="Blin K."/>
            <person name="Weber T."/>
        </authorList>
    </citation>
    <scope>NUCLEOTIDE SEQUENCE</scope>
    <source>
        <strain evidence="3">NBC_01432</strain>
    </source>
</reference>
<feature type="region of interest" description="Disordered" evidence="1">
    <location>
        <begin position="186"/>
        <end position="271"/>
    </location>
</feature>
<feature type="compositionally biased region" description="Polar residues" evidence="1">
    <location>
        <begin position="256"/>
        <end position="271"/>
    </location>
</feature>
<protein>
    <recommendedName>
        <fullName evidence="2">DNA-binding phage zinc finger domain-containing protein</fullName>
    </recommendedName>
</protein>
<dbReference type="RefSeq" id="WP_329077054.1">
    <property type="nucleotide sequence ID" value="NZ_CP109495.1"/>
</dbReference>
<evidence type="ECO:0000313" key="4">
    <source>
        <dbReference type="Proteomes" id="UP001432209"/>
    </source>
</evidence>
<feature type="domain" description="DNA-binding phage zinc finger" evidence="2">
    <location>
        <begin position="164"/>
        <end position="229"/>
    </location>
</feature>
<name>A0ABZ2A422_STRNV</name>
<proteinExistence type="predicted"/>
<dbReference type="InterPro" id="IPR056911">
    <property type="entry name" value="Phage_Znf_bind_put"/>
</dbReference>
<evidence type="ECO:0000259" key="2">
    <source>
        <dbReference type="Pfam" id="PF24623"/>
    </source>
</evidence>
<feature type="compositionally biased region" description="Low complexity" evidence="1">
    <location>
        <begin position="219"/>
        <end position="244"/>
    </location>
</feature>
<evidence type="ECO:0000313" key="3">
    <source>
        <dbReference type="EMBL" id="WUX53452.1"/>
    </source>
</evidence>